<evidence type="ECO:0000313" key="4">
    <source>
        <dbReference type="Proteomes" id="UP001619911"/>
    </source>
</evidence>
<keyword evidence="2" id="KW-1133">Transmembrane helix</keyword>
<comment type="caution">
    <text evidence="3">The sequence shown here is derived from an EMBL/GenBank/DDBJ whole genome shotgun (WGS) entry which is preliminary data.</text>
</comment>
<feature type="transmembrane region" description="Helical" evidence="2">
    <location>
        <begin position="58"/>
        <end position="79"/>
    </location>
</feature>
<feature type="region of interest" description="Disordered" evidence="1">
    <location>
        <begin position="1"/>
        <end position="47"/>
    </location>
</feature>
<dbReference type="Proteomes" id="UP001619911">
    <property type="component" value="Unassembled WGS sequence"/>
</dbReference>
<feature type="compositionally biased region" description="Basic and acidic residues" evidence="1">
    <location>
        <begin position="1"/>
        <end position="19"/>
    </location>
</feature>
<keyword evidence="2" id="KW-0472">Membrane</keyword>
<protein>
    <recommendedName>
        <fullName evidence="5">DUF4190 domain-containing protein</fullName>
    </recommendedName>
</protein>
<dbReference type="PANTHER" id="PTHR40040">
    <property type="entry name" value="SMALL HYDROPHOBIC PROTEIN-RELATED"/>
    <property type="match status" value="1"/>
</dbReference>
<dbReference type="InterPro" id="IPR055338">
    <property type="entry name" value="YqfX-like"/>
</dbReference>
<accession>A0ABW8I5C3</accession>
<feature type="compositionally biased region" description="Basic and acidic residues" evidence="1">
    <location>
        <begin position="35"/>
        <end position="47"/>
    </location>
</feature>
<evidence type="ECO:0000256" key="2">
    <source>
        <dbReference type="SAM" id="Phobius"/>
    </source>
</evidence>
<dbReference type="EMBL" id="JAUIYO010000001">
    <property type="protein sequence ID" value="MFK2824378.1"/>
    <property type="molecule type" value="Genomic_DNA"/>
</dbReference>
<gene>
    <name evidence="3" type="ORF">QYG89_01535</name>
</gene>
<dbReference type="PANTHER" id="PTHR40040:SF1">
    <property type="entry name" value="MEMBRANE PROTEIN"/>
    <property type="match status" value="1"/>
</dbReference>
<dbReference type="RefSeq" id="WP_404313863.1">
    <property type="nucleotide sequence ID" value="NZ_JAUIYO010000001.1"/>
</dbReference>
<evidence type="ECO:0008006" key="5">
    <source>
        <dbReference type="Google" id="ProtNLM"/>
    </source>
</evidence>
<evidence type="ECO:0000313" key="3">
    <source>
        <dbReference type="EMBL" id="MFK2824378.1"/>
    </source>
</evidence>
<sequence>MDDHNLDPDLRNVDRTGERYDEETAAELTEPFTLGREDRIDDEAGHEEGGRGFGYTGLILSIIALFVMPVVLGAVGIVLGFIARGRGAEGLGAWAIGIGAAAVIMGLFIYPFF</sequence>
<organism evidence="3 4">
    <name type="scientific">Bacillus lumedeiriae</name>
    <dbReference type="NCBI Taxonomy" id="3058829"/>
    <lineage>
        <taxon>Bacteria</taxon>
        <taxon>Bacillati</taxon>
        <taxon>Bacillota</taxon>
        <taxon>Bacilli</taxon>
        <taxon>Bacillales</taxon>
        <taxon>Bacillaceae</taxon>
        <taxon>Bacillus</taxon>
    </lineage>
</organism>
<feature type="transmembrane region" description="Helical" evidence="2">
    <location>
        <begin position="91"/>
        <end position="112"/>
    </location>
</feature>
<evidence type="ECO:0000256" key="1">
    <source>
        <dbReference type="SAM" id="MobiDB-lite"/>
    </source>
</evidence>
<name>A0ABW8I5C3_9BACI</name>
<keyword evidence="2" id="KW-0812">Transmembrane</keyword>
<reference evidence="3 4" key="1">
    <citation type="submission" date="2023-07" db="EMBL/GenBank/DDBJ databases">
        <title>Bacillus lucianemedeirus sp. nov, a new species isolated from an immunobiological production facility.</title>
        <authorList>
            <person name="Costa L.V."/>
            <person name="Miranda R.V.S.L."/>
            <person name="Brandao M.L.L."/>
            <person name="Reis C.M.F."/>
            <person name="Frazao A.M."/>
            <person name="Cruz F.V."/>
            <person name="Baio P.V.P."/>
            <person name="Veras J.F.C."/>
            <person name="Ramos J.N."/>
            <person name="Vieira V."/>
        </authorList>
    </citation>
    <scope>NUCLEOTIDE SEQUENCE [LARGE SCALE GENOMIC DNA]</scope>
    <source>
        <strain evidence="3 4">B190/17</strain>
    </source>
</reference>
<keyword evidence="4" id="KW-1185">Reference proteome</keyword>
<proteinExistence type="predicted"/>